<reference evidence="1 2" key="1">
    <citation type="submission" date="2019-08" db="EMBL/GenBank/DDBJ databases">
        <title>Draft genome sequence of Citrobacter portucalensis strain isolated from green turtle.</title>
        <authorList>
            <person name="Fernandes M.R."/>
            <person name="Sellera F.P."/>
            <person name="Goldeberg D.W."/>
            <person name="Costa D.C."/>
            <person name="Lincopan N."/>
        </authorList>
    </citation>
    <scope>NUCLEOTIDE SEQUENCE [LARGE SCALE GENOMIC DNA]</scope>
    <source>
        <strain evidence="1 2">TV06</strain>
    </source>
</reference>
<sequence>MPVAIQQSPEKCCTNLVHYSFLHQKRAKKQVVSGEKSPSGDGLQMTGKHRCRMAALPYPAYKVMLPSRPDKFAPSGVLSFTIDLKPA</sequence>
<dbReference type="EMBL" id="VTZD01000007">
    <property type="protein sequence ID" value="KAA1145411.1"/>
    <property type="molecule type" value="Genomic_DNA"/>
</dbReference>
<evidence type="ECO:0000313" key="2">
    <source>
        <dbReference type="Proteomes" id="UP000323297"/>
    </source>
</evidence>
<dbReference type="AlphaFoldDB" id="A0A5B0T5X6"/>
<evidence type="ECO:0000313" key="1">
    <source>
        <dbReference type="EMBL" id="KAA1145411.1"/>
    </source>
</evidence>
<accession>A0A5B0T5X6</accession>
<comment type="caution">
    <text evidence="1">The sequence shown here is derived from an EMBL/GenBank/DDBJ whole genome shotgun (WGS) entry which is preliminary data.</text>
</comment>
<name>A0A5B0T5X6_9ENTR</name>
<proteinExistence type="predicted"/>
<organism evidence="1 2">
    <name type="scientific">Citrobacter portucalensis</name>
    <dbReference type="NCBI Taxonomy" id="1639133"/>
    <lineage>
        <taxon>Bacteria</taxon>
        <taxon>Pseudomonadati</taxon>
        <taxon>Pseudomonadota</taxon>
        <taxon>Gammaproteobacteria</taxon>
        <taxon>Enterobacterales</taxon>
        <taxon>Enterobacteriaceae</taxon>
        <taxon>Citrobacter</taxon>
        <taxon>Citrobacter freundii complex</taxon>
    </lineage>
</organism>
<dbReference type="Proteomes" id="UP000323297">
    <property type="component" value="Unassembled WGS sequence"/>
</dbReference>
<gene>
    <name evidence="1" type="ORF">D3H66_05445</name>
</gene>
<protein>
    <submittedName>
        <fullName evidence="1">Uncharacterized protein</fullName>
    </submittedName>
</protein>